<geneLocation type="mitochondrion" evidence="1"/>
<dbReference type="AlphaFoldDB" id="A0A6B9XQE6"/>
<protein>
    <submittedName>
        <fullName evidence="1">Uncharacterized protein</fullName>
    </submittedName>
</protein>
<proteinExistence type="predicted"/>
<sequence>MDLMCFYLILLRSNDAMNQWSYLSFYYLLKKPAYRTTLLVGHSQSVLDSLIVGLSELP</sequence>
<keyword evidence="1" id="KW-0496">Mitochondrion</keyword>
<accession>A0A6B9XQE6</accession>
<organism evidence="1">
    <name type="scientific">Picea sitchensis</name>
    <name type="common">Sitka spruce</name>
    <name type="synonym">Pinus sitchensis</name>
    <dbReference type="NCBI Taxonomy" id="3332"/>
    <lineage>
        <taxon>Eukaryota</taxon>
        <taxon>Viridiplantae</taxon>
        <taxon>Streptophyta</taxon>
        <taxon>Embryophyta</taxon>
        <taxon>Tracheophyta</taxon>
        <taxon>Spermatophyta</taxon>
        <taxon>Pinopsida</taxon>
        <taxon>Pinidae</taxon>
        <taxon>Conifers I</taxon>
        <taxon>Pinales</taxon>
        <taxon>Pinaceae</taxon>
        <taxon>Picea</taxon>
    </lineage>
</organism>
<name>A0A6B9XQE6_PICSI</name>
<gene>
    <name evidence="1" type="primary">orf03814</name>
    <name evidence="1" type="ORF">Q903MT_gene3791</name>
</gene>
<evidence type="ECO:0000313" key="1">
    <source>
        <dbReference type="EMBL" id="QHR89769.1"/>
    </source>
</evidence>
<reference evidence="1" key="1">
    <citation type="submission" date="2019-03" db="EMBL/GenBank/DDBJ databases">
        <title>Largest Complete Mitochondrial Genome of a Gymnosperm, Sitka Spruce (Picea sitchensis), Indicates Complex Physical Structure.</title>
        <authorList>
            <person name="Jackman S.D."/>
            <person name="Coombe L."/>
            <person name="Warren R."/>
            <person name="Kirk H."/>
            <person name="Trinh E."/>
            <person name="McLeod T."/>
            <person name="Pleasance S."/>
            <person name="Pandoh P."/>
            <person name="Zhao Y."/>
            <person name="Coope R."/>
            <person name="Bousquet J."/>
            <person name="Bohlmann J.C."/>
            <person name="Jones S.J.M."/>
            <person name="Birol I."/>
        </authorList>
    </citation>
    <scope>NUCLEOTIDE SEQUENCE</scope>
    <source>
        <strain evidence="1">Q903</strain>
    </source>
</reference>
<dbReference type="EMBL" id="MK697699">
    <property type="protein sequence ID" value="QHR89769.1"/>
    <property type="molecule type" value="Genomic_DNA"/>
</dbReference>